<reference evidence="2 3" key="1">
    <citation type="submission" date="2021-08" db="EMBL/GenBank/DDBJ databases">
        <authorList>
            <person name="Ping M."/>
        </authorList>
    </citation>
    <scope>NUCLEOTIDE SEQUENCE [LARGE SCALE GENOMIC DNA]</scope>
    <source>
        <strain evidence="2 3">MG28</strain>
    </source>
</reference>
<keyword evidence="1" id="KW-0732">Signal</keyword>
<feature type="signal peptide" evidence="1">
    <location>
        <begin position="1"/>
        <end position="17"/>
    </location>
</feature>
<dbReference type="EMBL" id="CP080647">
    <property type="protein sequence ID" value="QYX80338.1"/>
    <property type="molecule type" value="Genomic_DNA"/>
</dbReference>
<dbReference type="Gene3D" id="2.130.10.10">
    <property type="entry name" value="YVTN repeat-like/Quinoprotein amine dehydrogenase"/>
    <property type="match status" value="2"/>
</dbReference>
<dbReference type="PROSITE" id="PS51257">
    <property type="entry name" value="PROKAR_LIPOPROTEIN"/>
    <property type="match status" value="1"/>
</dbReference>
<sequence>MKIRFRAATAITGAVLAAVVAACSPGSDTSSDTASADGSGGLAVSHVHGLGIDPADGRLYVATHEGVIAVADDGTAERVGDTADYMGFTVIGPKTFLGSGHPAEGSGGHGNRGLIRSTDSGRTWKNLSLGGTTDFHSVEYAHDTVYGYDSTRGLLRVSTDRTTWDSRARLTALDIAVSPKDRDVVLATTEDGVAASTDGGRAFGTGSGRVLAFLSWPAADALFGVDLAGGLHRSIDDGATWSRAGTVPGGRPQALTAVDGERVLAATQDGVYESRDGGKTFSERLPVSAAGGH</sequence>
<dbReference type="InterPro" id="IPR054817">
    <property type="entry name" value="Glycosyl_F510_1955-like"/>
</dbReference>
<evidence type="ECO:0000256" key="1">
    <source>
        <dbReference type="SAM" id="SignalP"/>
    </source>
</evidence>
<gene>
    <name evidence="2" type="ORF">K1J60_30845</name>
</gene>
<dbReference type="CDD" id="cd15482">
    <property type="entry name" value="Sialidase_non-viral"/>
    <property type="match status" value="1"/>
</dbReference>
<name>A0ABX8XXI2_9ACTN</name>
<organism evidence="2 3">
    <name type="scientific">Streptomyces akebiae</name>
    <dbReference type="NCBI Taxonomy" id="2865673"/>
    <lineage>
        <taxon>Bacteria</taxon>
        <taxon>Bacillati</taxon>
        <taxon>Actinomycetota</taxon>
        <taxon>Actinomycetes</taxon>
        <taxon>Kitasatosporales</taxon>
        <taxon>Streptomycetaceae</taxon>
        <taxon>Streptomyces</taxon>
    </lineage>
</organism>
<keyword evidence="3" id="KW-1185">Reference proteome</keyword>
<proteinExistence type="predicted"/>
<dbReference type="SUPFAM" id="SSF110296">
    <property type="entry name" value="Oligoxyloglucan reducing end-specific cellobiohydrolase"/>
    <property type="match status" value="1"/>
</dbReference>
<protein>
    <submittedName>
        <fullName evidence="2">Glycoside hydrolase</fullName>
    </submittedName>
</protein>
<evidence type="ECO:0000313" key="3">
    <source>
        <dbReference type="Proteomes" id="UP000827138"/>
    </source>
</evidence>
<feature type="chain" id="PRO_5046680885" evidence="1">
    <location>
        <begin position="18"/>
        <end position="293"/>
    </location>
</feature>
<dbReference type="RefSeq" id="WP_220649064.1">
    <property type="nucleotide sequence ID" value="NZ_CP080647.1"/>
</dbReference>
<dbReference type="NCBIfam" id="NF045728">
    <property type="entry name" value="glycosyl_F510_1955"/>
    <property type="match status" value="1"/>
</dbReference>
<dbReference type="Proteomes" id="UP000827138">
    <property type="component" value="Chromosome"/>
</dbReference>
<keyword evidence="2" id="KW-0378">Hydrolase</keyword>
<dbReference type="InterPro" id="IPR015943">
    <property type="entry name" value="WD40/YVTN_repeat-like_dom_sf"/>
</dbReference>
<dbReference type="GO" id="GO:0016787">
    <property type="term" value="F:hydrolase activity"/>
    <property type="evidence" value="ECO:0007669"/>
    <property type="project" value="UniProtKB-KW"/>
</dbReference>
<evidence type="ECO:0000313" key="2">
    <source>
        <dbReference type="EMBL" id="QYX80338.1"/>
    </source>
</evidence>
<accession>A0ABX8XXI2</accession>